<accession>A0A165YS23</accession>
<dbReference type="AlphaFoldDB" id="A0A165YS23"/>
<evidence type="ECO:0000313" key="2">
    <source>
        <dbReference type="Proteomes" id="UP000076798"/>
    </source>
</evidence>
<gene>
    <name evidence="1" type="ORF">SISSUDRAFT_1066060</name>
</gene>
<evidence type="ECO:0000313" key="1">
    <source>
        <dbReference type="EMBL" id="KZT33544.1"/>
    </source>
</evidence>
<name>A0A165YS23_9AGAM</name>
<organism evidence="1 2">
    <name type="scientific">Sistotremastrum suecicum HHB10207 ss-3</name>
    <dbReference type="NCBI Taxonomy" id="1314776"/>
    <lineage>
        <taxon>Eukaryota</taxon>
        <taxon>Fungi</taxon>
        <taxon>Dikarya</taxon>
        <taxon>Basidiomycota</taxon>
        <taxon>Agaricomycotina</taxon>
        <taxon>Agaricomycetes</taxon>
        <taxon>Sistotremastrales</taxon>
        <taxon>Sistotremastraceae</taxon>
        <taxon>Sistotremastrum</taxon>
    </lineage>
</organism>
<sequence length="335" mass="38171">MVLPLPLELIRYIAYFVRDPDPPLFHTVIFDPDSGYLDTPSSFLKYNGEARDLLNLTLVSKAVRAELNSIFWSHVLVDLNEDSSSTPTTSAQSKLIRIAQKHSSLVFTLVLRHPVYDVEDPSYTRRILDPLAQLFSKLTVLQTLDLMTSPIAFPRAHHVPPNHFPSLSTFRFSGAIARPDLHCDFLARHPALTDVTFAPSATLDEYYPDPALVWQGLQEKRGLGSLINLYFSGPAYPPYLPRSLVKLTINHVADIASRERLLHWLVRFRNEEPFYNLRHLSLYEDPEVSLEAEAPDLIQTCFPNLVSLKGTNLPYWLIERHTQRVSSRSHTSETN</sequence>
<dbReference type="Proteomes" id="UP000076798">
    <property type="component" value="Unassembled WGS sequence"/>
</dbReference>
<dbReference type="EMBL" id="KV428234">
    <property type="protein sequence ID" value="KZT33544.1"/>
    <property type="molecule type" value="Genomic_DNA"/>
</dbReference>
<evidence type="ECO:0008006" key="3">
    <source>
        <dbReference type="Google" id="ProtNLM"/>
    </source>
</evidence>
<reference evidence="1 2" key="1">
    <citation type="journal article" date="2016" name="Mol. Biol. Evol.">
        <title>Comparative Genomics of Early-Diverging Mushroom-Forming Fungi Provides Insights into the Origins of Lignocellulose Decay Capabilities.</title>
        <authorList>
            <person name="Nagy L.G."/>
            <person name="Riley R."/>
            <person name="Tritt A."/>
            <person name="Adam C."/>
            <person name="Daum C."/>
            <person name="Floudas D."/>
            <person name="Sun H."/>
            <person name="Yadav J.S."/>
            <person name="Pangilinan J."/>
            <person name="Larsson K.H."/>
            <person name="Matsuura K."/>
            <person name="Barry K."/>
            <person name="Labutti K."/>
            <person name="Kuo R."/>
            <person name="Ohm R.A."/>
            <person name="Bhattacharya S.S."/>
            <person name="Shirouzu T."/>
            <person name="Yoshinaga Y."/>
            <person name="Martin F.M."/>
            <person name="Grigoriev I.V."/>
            <person name="Hibbett D.S."/>
        </authorList>
    </citation>
    <scope>NUCLEOTIDE SEQUENCE [LARGE SCALE GENOMIC DNA]</scope>
    <source>
        <strain evidence="1 2">HHB10207 ss-3</strain>
    </source>
</reference>
<protein>
    <recommendedName>
        <fullName evidence="3">F-box domain-containing protein</fullName>
    </recommendedName>
</protein>
<proteinExistence type="predicted"/>
<keyword evidence="2" id="KW-1185">Reference proteome</keyword>